<dbReference type="AlphaFoldDB" id="A0A8I1AM36"/>
<protein>
    <submittedName>
        <fullName evidence="1">Uncharacterized protein</fullName>
    </submittedName>
</protein>
<sequence>MTLSNDSERLDFVIKVLTSITGLKYDEKRRAYCGHVKDEDSLTFDEVNQKMESFDFDISDNDKQTGYIEFNIALTGAYRNIEQYIAVAKRRLDEKPTTPIYIVDIDYKYEPDVECTNPIFKNVLDVAFLFNSLHSIADHIGNNGANPFVLFIGKDNLKISSVYEIDILNLSLDNIKLFVKQFILNEVHQEDRVLVVKNALQEAYIDKDITLTEFLKKFENFFKIVRNNFQLYMDKFSFEDFKHKIEDEKREYLLKINKIFSDMQNQLLTLPIASVIAASQMSKVVGFGDSIKNIALLVGVYIFAYMIRIFAHNQEDSLDAIRSEIEIKKREIQIKEHSDYQKDYLDICKIGLDRVNAISDKISSVLKLTSFIVLLVTIVFILRFFI</sequence>
<proteinExistence type="predicted"/>
<dbReference type="EMBL" id="CP092085">
    <property type="protein sequence ID" value="UUN98152.1"/>
    <property type="molecule type" value="Genomic_DNA"/>
</dbReference>
<accession>A0A8I1AM36</accession>
<reference evidence="1" key="1">
    <citation type="submission" date="2022-02" db="EMBL/GenBank/DDBJ databases">
        <title>Characterization of Tn125 harboring carbapenem-resistant Acinetobacter bereziniae clinical isolates.</title>
        <authorList>
            <person name="Wong N.-K."/>
            <person name="Pan Q."/>
        </authorList>
    </citation>
    <scope>NUCLEOTIDE SEQUENCE</scope>
    <source>
        <strain evidence="1">GD03393</strain>
    </source>
</reference>
<gene>
    <name evidence="1" type="ORF">I9054_001350</name>
</gene>
<name>A0A8I1AM36_ACIBZ</name>
<dbReference type="RefSeq" id="WP_198114760.1">
    <property type="nucleotide sequence ID" value="NZ_CP092085.1"/>
</dbReference>
<evidence type="ECO:0000313" key="1">
    <source>
        <dbReference type="EMBL" id="UUN98152.1"/>
    </source>
</evidence>
<dbReference type="Proteomes" id="UP000644140">
    <property type="component" value="Chromosome"/>
</dbReference>
<organism evidence="1 2">
    <name type="scientific">Acinetobacter bereziniae</name>
    <name type="common">Acinetobacter genomosp. 10</name>
    <dbReference type="NCBI Taxonomy" id="106648"/>
    <lineage>
        <taxon>Bacteria</taxon>
        <taxon>Pseudomonadati</taxon>
        <taxon>Pseudomonadota</taxon>
        <taxon>Gammaproteobacteria</taxon>
        <taxon>Moraxellales</taxon>
        <taxon>Moraxellaceae</taxon>
        <taxon>Acinetobacter</taxon>
    </lineage>
</organism>
<evidence type="ECO:0000313" key="2">
    <source>
        <dbReference type="Proteomes" id="UP000644140"/>
    </source>
</evidence>